<comment type="caution">
    <text evidence="1">The sequence shown here is derived from an EMBL/GenBank/DDBJ whole genome shotgun (WGS) entry which is preliminary data.</text>
</comment>
<reference evidence="1" key="1">
    <citation type="submission" date="2018-01" db="EMBL/GenBank/DDBJ databases">
        <authorList>
            <person name="Mao J.F."/>
        </authorList>
    </citation>
    <scope>NUCLEOTIDE SEQUENCE</scope>
    <source>
        <strain evidence="1">Huo1</strain>
        <tissue evidence="1">Leaf</tissue>
    </source>
</reference>
<accession>A0A8X8XBT3</accession>
<keyword evidence="2" id="KW-1185">Reference proteome</keyword>
<evidence type="ECO:0000313" key="1">
    <source>
        <dbReference type="EMBL" id="KAG6411630.1"/>
    </source>
</evidence>
<sequence length="96" mass="10675">MANRSGLKVYEPVGWELKPIGRDSDHISNCLGEIVEAFCLPLAANSGLEAEMKALLEGILRAKSYGRHLWMETNAEILCSILDKGHILGRQRRDTP</sequence>
<dbReference type="AlphaFoldDB" id="A0A8X8XBT3"/>
<organism evidence="1">
    <name type="scientific">Salvia splendens</name>
    <name type="common">Scarlet sage</name>
    <dbReference type="NCBI Taxonomy" id="180675"/>
    <lineage>
        <taxon>Eukaryota</taxon>
        <taxon>Viridiplantae</taxon>
        <taxon>Streptophyta</taxon>
        <taxon>Embryophyta</taxon>
        <taxon>Tracheophyta</taxon>
        <taxon>Spermatophyta</taxon>
        <taxon>Magnoliopsida</taxon>
        <taxon>eudicotyledons</taxon>
        <taxon>Gunneridae</taxon>
        <taxon>Pentapetalae</taxon>
        <taxon>asterids</taxon>
        <taxon>lamiids</taxon>
        <taxon>Lamiales</taxon>
        <taxon>Lamiaceae</taxon>
        <taxon>Nepetoideae</taxon>
        <taxon>Mentheae</taxon>
        <taxon>Salviinae</taxon>
        <taxon>Salvia</taxon>
        <taxon>Salvia subgen. Calosphace</taxon>
        <taxon>core Calosphace</taxon>
    </lineage>
</organism>
<gene>
    <name evidence="1" type="ORF">SASPL_129714</name>
</gene>
<proteinExistence type="predicted"/>
<dbReference type="EMBL" id="PNBA02000010">
    <property type="protein sequence ID" value="KAG6411630.1"/>
    <property type="molecule type" value="Genomic_DNA"/>
</dbReference>
<reference evidence="1" key="2">
    <citation type="submission" date="2020-08" db="EMBL/GenBank/DDBJ databases">
        <title>Plant Genome Project.</title>
        <authorList>
            <person name="Zhang R.-G."/>
        </authorList>
    </citation>
    <scope>NUCLEOTIDE SEQUENCE</scope>
    <source>
        <strain evidence="1">Huo1</strain>
        <tissue evidence="1">Leaf</tissue>
    </source>
</reference>
<evidence type="ECO:0000313" key="2">
    <source>
        <dbReference type="Proteomes" id="UP000298416"/>
    </source>
</evidence>
<protein>
    <submittedName>
        <fullName evidence="1">Uncharacterized protein</fullName>
    </submittedName>
</protein>
<dbReference type="Proteomes" id="UP000298416">
    <property type="component" value="Unassembled WGS sequence"/>
</dbReference>
<name>A0A8X8XBT3_SALSN</name>